<comment type="caution">
    <text evidence="1">The sequence shown here is derived from an EMBL/GenBank/DDBJ whole genome shotgun (WGS) entry which is preliminary data.</text>
</comment>
<dbReference type="RefSeq" id="WP_114339139.1">
    <property type="nucleotide sequence ID" value="NZ_QPID01000009.1"/>
</dbReference>
<sequence length="75" mass="8408">MTREFSMVYQLLLEAQSDEAAMNALSHHANSEIVSWFSNASISSYGGMTPRTLLGRFGLDELRAYVKFKLEGGFE</sequence>
<keyword evidence="2" id="KW-1185">Reference proteome</keyword>
<gene>
    <name evidence="1" type="ORF">DU002_14610</name>
</gene>
<name>A0A368N8T2_9GAMM</name>
<dbReference type="Proteomes" id="UP000252558">
    <property type="component" value="Unassembled WGS sequence"/>
</dbReference>
<protein>
    <recommendedName>
        <fullName evidence="3">Antitoxin Xre/MbcA/ParS-like toxin-binding domain-containing protein</fullName>
    </recommendedName>
</protein>
<evidence type="ECO:0008006" key="3">
    <source>
        <dbReference type="Google" id="ProtNLM"/>
    </source>
</evidence>
<dbReference type="EMBL" id="QPID01000009">
    <property type="protein sequence ID" value="RCU45689.1"/>
    <property type="molecule type" value="Genomic_DNA"/>
</dbReference>
<organism evidence="1 2">
    <name type="scientific">Corallincola holothuriorum</name>
    <dbReference type="NCBI Taxonomy" id="2282215"/>
    <lineage>
        <taxon>Bacteria</taxon>
        <taxon>Pseudomonadati</taxon>
        <taxon>Pseudomonadota</taxon>
        <taxon>Gammaproteobacteria</taxon>
        <taxon>Alteromonadales</taxon>
        <taxon>Psychromonadaceae</taxon>
        <taxon>Corallincola</taxon>
    </lineage>
</organism>
<evidence type="ECO:0000313" key="1">
    <source>
        <dbReference type="EMBL" id="RCU45689.1"/>
    </source>
</evidence>
<proteinExistence type="predicted"/>
<evidence type="ECO:0000313" key="2">
    <source>
        <dbReference type="Proteomes" id="UP000252558"/>
    </source>
</evidence>
<accession>A0A368N8T2</accession>
<dbReference type="AlphaFoldDB" id="A0A368N8T2"/>
<reference evidence="1 2" key="1">
    <citation type="submission" date="2018-07" db="EMBL/GenBank/DDBJ databases">
        <title>Corallincola holothuriorum sp. nov., a new facultative anaerobe isolated from sea cucumber Apostichopus japonicus.</title>
        <authorList>
            <person name="Xia H."/>
        </authorList>
    </citation>
    <scope>NUCLEOTIDE SEQUENCE [LARGE SCALE GENOMIC DNA]</scope>
    <source>
        <strain evidence="1 2">C4</strain>
    </source>
</reference>